<evidence type="ECO:0000313" key="18">
    <source>
        <dbReference type="Proteomes" id="UP000237662"/>
    </source>
</evidence>
<evidence type="ECO:0000256" key="6">
    <source>
        <dbReference type="ARBA" id="ARBA00022741"/>
    </source>
</evidence>
<evidence type="ECO:0000256" key="7">
    <source>
        <dbReference type="ARBA" id="ARBA00022832"/>
    </source>
</evidence>
<evidence type="ECO:0000313" key="17">
    <source>
        <dbReference type="EMBL" id="PPK85737.1"/>
    </source>
</evidence>
<dbReference type="SUPFAM" id="SSF56801">
    <property type="entry name" value="Acetyl-CoA synthetase-like"/>
    <property type="match status" value="1"/>
</dbReference>
<evidence type="ECO:0000256" key="11">
    <source>
        <dbReference type="ARBA" id="ARBA00023136"/>
    </source>
</evidence>
<keyword evidence="11" id="KW-0472">Membrane</keyword>
<feature type="domain" description="AMP-binding enzyme C-terminal" evidence="16">
    <location>
        <begin position="473"/>
        <end position="547"/>
    </location>
</feature>
<proteinExistence type="inferred from homology"/>
<dbReference type="InterPro" id="IPR050237">
    <property type="entry name" value="ATP-dep_AMP-bd_enzyme"/>
</dbReference>
<comment type="similarity">
    <text evidence="4">Belongs to the ATP-dependent AMP-binding enzyme family.</text>
</comment>
<dbReference type="InterPro" id="IPR025110">
    <property type="entry name" value="AMP-bd_C"/>
</dbReference>
<dbReference type="GO" id="GO:0005524">
    <property type="term" value="F:ATP binding"/>
    <property type="evidence" value="ECO:0007669"/>
    <property type="project" value="UniProtKB-KW"/>
</dbReference>
<gene>
    <name evidence="17" type="ORF">CLV84_2641</name>
</gene>
<evidence type="ECO:0000256" key="10">
    <source>
        <dbReference type="ARBA" id="ARBA00023098"/>
    </source>
</evidence>
<comment type="subcellular location">
    <subcellularLocation>
        <location evidence="2">Membrane</location>
        <topology evidence="2">Peripheral membrane protein</topology>
    </subcellularLocation>
</comment>
<keyword evidence="5" id="KW-0436">Ligase</keyword>
<dbReference type="Gene3D" id="3.30.300.30">
    <property type="match status" value="1"/>
</dbReference>
<dbReference type="FunFam" id="3.30.300.30:FF:000006">
    <property type="entry name" value="Long-chain-fatty-acid--CoA ligase FadD"/>
    <property type="match status" value="1"/>
</dbReference>
<keyword evidence="7" id="KW-0276">Fatty acid metabolism</keyword>
<evidence type="ECO:0000256" key="4">
    <source>
        <dbReference type="ARBA" id="ARBA00006432"/>
    </source>
</evidence>
<evidence type="ECO:0000256" key="2">
    <source>
        <dbReference type="ARBA" id="ARBA00004170"/>
    </source>
</evidence>
<dbReference type="GO" id="GO:0016020">
    <property type="term" value="C:membrane"/>
    <property type="evidence" value="ECO:0007669"/>
    <property type="project" value="UniProtKB-SubCell"/>
</dbReference>
<evidence type="ECO:0000256" key="13">
    <source>
        <dbReference type="ARBA" id="ARBA00039545"/>
    </source>
</evidence>
<dbReference type="RefSeq" id="WP_104420226.1">
    <property type="nucleotide sequence ID" value="NZ_PTJC01000006.1"/>
</dbReference>
<keyword evidence="8" id="KW-0067">ATP-binding</keyword>
<dbReference type="InterPro" id="IPR045851">
    <property type="entry name" value="AMP-bd_C_sf"/>
</dbReference>
<evidence type="ECO:0000259" key="15">
    <source>
        <dbReference type="Pfam" id="PF00501"/>
    </source>
</evidence>
<keyword evidence="6" id="KW-0547">Nucleotide-binding</keyword>
<name>A0A2S6I3I5_9BACT</name>
<dbReference type="InterPro" id="IPR042099">
    <property type="entry name" value="ANL_N_sf"/>
</dbReference>
<evidence type="ECO:0000256" key="5">
    <source>
        <dbReference type="ARBA" id="ARBA00022598"/>
    </source>
</evidence>
<evidence type="ECO:0000256" key="12">
    <source>
        <dbReference type="ARBA" id="ARBA00026121"/>
    </source>
</evidence>
<feature type="domain" description="AMP-dependent synthetase/ligase" evidence="15">
    <location>
        <begin position="35"/>
        <end position="423"/>
    </location>
</feature>
<dbReference type="Pfam" id="PF13193">
    <property type="entry name" value="AMP-binding_C"/>
    <property type="match status" value="1"/>
</dbReference>
<sequence>MNTDQRPWLSQYPAGIPANVDVHTHSTLKDLLAVTCKQFANRPAFSCMGKDLTYAELDKLSTALGGYLHYRGLQPGDKVAVMMPNMLQYPIVLHAVLKAGLVIVNTNPLYTPREMKHQFTDSGCKGIFIAENFAANLEQIIEETDINTVILTTIGGMLGWLKGGLTNFVVRNVKKMVPQYNLPSAVDFQTALDEGKKHPLPHFEGQPDDTIALQYTGGTTGVSKGAMLTNANLVANAMQSKAWMTQKLQEGSDERMLCPLPLYHIFAFTVNSVAIFCHGICNVLIVNPRDLSTIVKAFKDNRIAAMTGVNTLFNGLLNDDSFTSLDFRHLKITVGGGMAVQRSVAERWQKVTGVPLSEGYGLTETSPAASMNPLNESLRIGSIGVPMPNTVMRVWNDEENRPATSEERGEIQIKGPQVMKGYYNRPEDTAKVLHDGWLNTGDIGMMSEDGFFRIVDRKKDMILVSGFNVYPNEVEDVIAGHPKVLECAAVGIPSDRSGEVVKIFVVKKDKSLTEDELIAFCRKELTGYKVPKEVEFRAELPKSNVGKILRRELRQEKV</sequence>
<dbReference type="Pfam" id="PF00501">
    <property type="entry name" value="AMP-binding"/>
    <property type="match status" value="1"/>
</dbReference>
<keyword evidence="18" id="KW-1185">Reference proteome</keyword>
<dbReference type="FunFam" id="3.40.50.12780:FF:000003">
    <property type="entry name" value="Long-chain-fatty-acid--CoA ligase FadD"/>
    <property type="match status" value="1"/>
</dbReference>
<dbReference type="OrthoDB" id="9778383at2"/>
<keyword evidence="10" id="KW-0443">Lipid metabolism</keyword>
<dbReference type="PANTHER" id="PTHR43767:SF8">
    <property type="entry name" value="LONG-CHAIN-FATTY-ACID--COA LIGASE"/>
    <property type="match status" value="1"/>
</dbReference>
<keyword evidence="9" id="KW-0460">Magnesium</keyword>
<dbReference type="InterPro" id="IPR000873">
    <property type="entry name" value="AMP-dep_synth/lig_dom"/>
</dbReference>
<dbReference type="EMBL" id="PTJC01000006">
    <property type="protein sequence ID" value="PPK85737.1"/>
    <property type="molecule type" value="Genomic_DNA"/>
</dbReference>
<evidence type="ECO:0000256" key="8">
    <source>
        <dbReference type="ARBA" id="ARBA00022840"/>
    </source>
</evidence>
<evidence type="ECO:0000259" key="16">
    <source>
        <dbReference type="Pfam" id="PF13193"/>
    </source>
</evidence>
<comment type="pathway">
    <text evidence="3">Lipid metabolism; fatty acid beta-oxidation.</text>
</comment>
<dbReference type="PROSITE" id="PS00455">
    <property type="entry name" value="AMP_BINDING"/>
    <property type="match status" value="1"/>
</dbReference>
<dbReference type="PANTHER" id="PTHR43767">
    <property type="entry name" value="LONG-CHAIN-FATTY-ACID--COA LIGASE"/>
    <property type="match status" value="1"/>
</dbReference>
<accession>A0A2S6I3I5</accession>
<evidence type="ECO:0000256" key="9">
    <source>
        <dbReference type="ARBA" id="ARBA00022842"/>
    </source>
</evidence>
<evidence type="ECO:0000256" key="14">
    <source>
        <dbReference type="ARBA" id="ARBA00042773"/>
    </source>
</evidence>
<reference evidence="17 18" key="1">
    <citation type="submission" date="2018-02" db="EMBL/GenBank/DDBJ databases">
        <title>Genomic Encyclopedia of Archaeal and Bacterial Type Strains, Phase II (KMG-II): from individual species to whole genera.</title>
        <authorList>
            <person name="Goeker M."/>
        </authorList>
    </citation>
    <scope>NUCLEOTIDE SEQUENCE [LARGE SCALE GENOMIC DNA]</scope>
    <source>
        <strain evidence="17 18">DSM 29526</strain>
    </source>
</reference>
<dbReference type="InterPro" id="IPR020845">
    <property type="entry name" value="AMP-binding_CS"/>
</dbReference>
<organism evidence="17 18">
    <name type="scientific">Neolewinella xylanilytica</name>
    <dbReference type="NCBI Taxonomy" id="1514080"/>
    <lineage>
        <taxon>Bacteria</taxon>
        <taxon>Pseudomonadati</taxon>
        <taxon>Bacteroidota</taxon>
        <taxon>Saprospiria</taxon>
        <taxon>Saprospirales</taxon>
        <taxon>Lewinellaceae</taxon>
        <taxon>Neolewinella</taxon>
    </lineage>
</organism>
<protein>
    <recommendedName>
        <fullName evidence="13">Long-chain-fatty-acid--CoA ligase</fullName>
        <ecNumber evidence="12">6.2.1.3</ecNumber>
    </recommendedName>
    <alternativeName>
        <fullName evidence="14">Long-chain acyl-CoA synthetase</fullName>
    </alternativeName>
</protein>
<comment type="cofactor">
    <cofactor evidence="1">
        <name>Mg(2+)</name>
        <dbReference type="ChEBI" id="CHEBI:18420"/>
    </cofactor>
</comment>
<evidence type="ECO:0000256" key="3">
    <source>
        <dbReference type="ARBA" id="ARBA00005005"/>
    </source>
</evidence>
<dbReference type="Gene3D" id="3.40.50.12780">
    <property type="entry name" value="N-terminal domain of ligase-like"/>
    <property type="match status" value="1"/>
</dbReference>
<comment type="caution">
    <text evidence="17">The sequence shown here is derived from an EMBL/GenBank/DDBJ whole genome shotgun (WGS) entry which is preliminary data.</text>
</comment>
<dbReference type="GO" id="GO:0004467">
    <property type="term" value="F:long-chain fatty acid-CoA ligase activity"/>
    <property type="evidence" value="ECO:0007669"/>
    <property type="project" value="UniProtKB-EC"/>
</dbReference>
<dbReference type="Proteomes" id="UP000237662">
    <property type="component" value="Unassembled WGS sequence"/>
</dbReference>
<dbReference type="CDD" id="cd05936">
    <property type="entry name" value="FC-FACS_FadD_like"/>
    <property type="match status" value="1"/>
</dbReference>
<evidence type="ECO:0000256" key="1">
    <source>
        <dbReference type="ARBA" id="ARBA00001946"/>
    </source>
</evidence>
<dbReference type="AlphaFoldDB" id="A0A2S6I3I5"/>
<dbReference type="EC" id="6.2.1.3" evidence="12"/>